<reference evidence="5" key="1">
    <citation type="submission" date="2022-11" db="UniProtKB">
        <authorList>
            <consortium name="WormBaseParasite"/>
        </authorList>
    </citation>
    <scope>IDENTIFICATION</scope>
</reference>
<feature type="domain" description="MOFRL-associated" evidence="3">
    <location>
        <begin position="3"/>
        <end position="186"/>
    </location>
</feature>
<feature type="domain" description="MOFRL" evidence="2">
    <location>
        <begin position="276"/>
        <end position="403"/>
    </location>
</feature>
<dbReference type="PANTHER" id="PTHR12227">
    <property type="entry name" value="GLYCERATE KINASE"/>
    <property type="match status" value="1"/>
</dbReference>
<dbReference type="InterPro" id="IPR025286">
    <property type="entry name" value="MOFRL_assoc_dom"/>
</dbReference>
<evidence type="ECO:0000259" key="3">
    <source>
        <dbReference type="Pfam" id="PF13660"/>
    </source>
</evidence>
<dbReference type="InterPro" id="IPR038614">
    <property type="entry name" value="GK_N_sf"/>
</dbReference>
<evidence type="ECO:0000259" key="2">
    <source>
        <dbReference type="Pfam" id="PF05161"/>
    </source>
</evidence>
<sequence>MVVGAEEQLGRHVIRGIASVPVGTSIKQKLKTEFYEGAENNLPDYKAMETAEKIEKFLGEIVSPNDIVLFLISGGGSALLPAPVHGITLEEKLQVIRLMSTRGADIKQLNTVRIALSRLKGGQLGLKAAPAKAISLIMSDIIGDPLNLIASGPTVRCEESLENPIDILKQLDLLNEIPPYVLEYLKNQSPESLTDSKVEITNVVVGNNQFMLRTLADSFANSGIQSIVATEPVEGDATQVASKYVDFMLGASKLSSSKTSIGGLDSEFSTVHSPTIFIFGGETTVNFPRDINLSVAKGGRNQEMVLAFLKKLLELYKSEKKIPAAKLHFAFFSLGTDGQDGPTDATGALITSEDVPSSSEEIDVVLHEVDSSLKSKNSYGYWSKFNDGANHVKIGKTGNNLMDVQLLYVYV</sequence>
<organism evidence="4 5">
    <name type="scientific">Acrobeloides nanus</name>
    <dbReference type="NCBI Taxonomy" id="290746"/>
    <lineage>
        <taxon>Eukaryota</taxon>
        <taxon>Metazoa</taxon>
        <taxon>Ecdysozoa</taxon>
        <taxon>Nematoda</taxon>
        <taxon>Chromadorea</taxon>
        <taxon>Rhabditida</taxon>
        <taxon>Tylenchina</taxon>
        <taxon>Cephalobomorpha</taxon>
        <taxon>Cephaloboidea</taxon>
        <taxon>Cephalobidae</taxon>
        <taxon>Acrobeloides</taxon>
    </lineage>
</organism>
<evidence type="ECO:0000313" key="4">
    <source>
        <dbReference type="Proteomes" id="UP000887540"/>
    </source>
</evidence>
<dbReference type="AlphaFoldDB" id="A0A914DTQ8"/>
<protein>
    <submittedName>
        <fullName evidence="5">Glycerate kinase</fullName>
    </submittedName>
</protein>
<accession>A0A914DTQ8</accession>
<dbReference type="InterPro" id="IPR007835">
    <property type="entry name" value="MOFRL"/>
</dbReference>
<comment type="similarity">
    <text evidence="1">Belongs to the glycerate kinase type-2 family.</text>
</comment>
<dbReference type="Gene3D" id="3.40.50.10180">
    <property type="entry name" value="Glycerate kinase, MOFRL-like N-terminal domain"/>
    <property type="match status" value="1"/>
</dbReference>
<dbReference type="GO" id="GO:0008887">
    <property type="term" value="F:glycerate kinase activity"/>
    <property type="evidence" value="ECO:0007669"/>
    <property type="project" value="InterPro"/>
</dbReference>
<dbReference type="GO" id="GO:0005737">
    <property type="term" value="C:cytoplasm"/>
    <property type="evidence" value="ECO:0007669"/>
    <property type="project" value="TreeGrafter"/>
</dbReference>
<dbReference type="InterPro" id="IPR039760">
    <property type="entry name" value="MOFRL_protein"/>
</dbReference>
<name>A0A914DTQ8_9BILA</name>
<keyword evidence="4" id="KW-1185">Reference proteome</keyword>
<dbReference type="Pfam" id="PF13660">
    <property type="entry name" value="DUF4147"/>
    <property type="match status" value="1"/>
</dbReference>
<dbReference type="SUPFAM" id="SSF82544">
    <property type="entry name" value="GckA/TtuD-like"/>
    <property type="match status" value="1"/>
</dbReference>
<dbReference type="Gene3D" id="3.40.1480.10">
    <property type="entry name" value="MOFRL domain"/>
    <property type="match status" value="1"/>
</dbReference>
<proteinExistence type="inferred from homology"/>
<dbReference type="Pfam" id="PF05161">
    <property type="entry name" value="MOFRL"/>
    <property type="match status" value="1"/>
</dbReference>
<evidence type="ECO:0000313" key="5">
    <source>
        <dbReference type="WBParaSite" id="ACRNAN_scaffold373.g20610.t1"/>
    </source>
</evidence>
<evidence type="ECO:0000256" key="1">
    <source>
        <dbReference type="ARBA" id="ARBA00005393"/>
    </source>
</evidence>
<dbReference type="Proteomes" id="UP000887540">
    <property type="component" value="Unplaced"/>
</dbReference>
<dbReference type="WBParaSite" id="ACRNAN_scaffold373.g20610.t1">
    <property type="protein sequence ID" value="ACRNAN_scaffold373.g20610.t1"/>
    <property type="gene ID" value="ACRNAN_scaffold373.g20610"/>
</dbReference>
<dbReference type="PANTHER" id="PTHR12227:SF0">
    <property type="entry name" value="GLYCERATE KINASE"/>
    <property type="match status" value="1"/>
</dbReference>
<dbReference type="InterPro" id="IPR037035">
    <property type="entry name" value="GK-like_C_sf"/>
</dbReference>